<dbReference type="CDD" id="cd00170">
    <property type="entry name" value="SEC14"/>
    <property type="match status" value="1"/>
</dbReference>
<gene>
    <name evidence="2" type="primary">SEC14</name>
    <name evidence="2" type="ORF">EHS24_002638</name>
</gene>
<dbReference type="InterPro" id="IPR011074">
    <property type="entry name" value="CRAL/TRIO_N_dom"/>
</dbReference>
<dbReference type="PANTHER" id="PTHR45657">
    <property type="entry name" value="CRAL-TRIO DOMAIN-CONTAINING PROTEIN YKL091C-RELATED"/>
    <property type="match status" value="1"/>
</dbReference>
<dbReference type="Pfam" id="PF00650">
    <property type="entry name" value="CRAL_TRIO"/>
    <property type="match status" value="1"/>
</dbReference>
<dbReference type="InterPro" id="IPR036273">
    <property type="entry name" value="CRAL/TRIO_N_dom_sf"/>
</dbReference>
<dbReference type="SUPFAM" id="SSF46938">
    <property type="entry name" value="CRAL/TRIO N-terminal domain"/>
    <property type="match status" value="1"/>
</dbReference>
<keyword evidence="3" id="KW-1185">Reference proteome</keyword>
<dbReference type="InterPro" id="IPR036865">
    <property type="entry name" value="CRAL-TRIO_dom_sf"/>
</dbReference>
<dbReference type="InterPro" id="IPR051026">
    <property type="entry name" value="PI/PC_transfer"/>
</dbReference>
<name>A0A427XH12_9TREE</name>
<dbReference type="Proteomes" id="UP000279236">
    <property type="component" value="Unassembled WGS sequence"/>
</dbReference>
<reference evidence="2 3" key="1">
    <citation type="submission" date="2018-11" db="EMBL/GenBank/DDBJ databases">
        <title>Genome sequence of Apiotrichum porosum DSM 27194.</title>
        <authorList>
            <person name="Aliyu H."/>
            <person name="Gorte O."/>
            <person name="Ochsenreither K."/>
        </authorList>
    </citation>
    <scope>NUCLEOTIDE SEQUENCE [LARGE SCALE GENOMIC DNA]</scope>
    <source>
        <strain evidence="2 3">DSM 27194</strain>
    </source>
</reference>
<dbReference type="RefSeq" id="XP_028473326.1">
    <property type="nucleotide sequence ID" value="XM_028618370.1"/>
</dbReference>
<dbReference type="SMART" id="SM00516">
    <property type="entry name" value="SEC14"/>
    <property type="match status" value="1"/>
</dbReference>
<organism evidence="2 3">
    <name type="scientific">Apiotrichum porosum</name>
    <dbReference type="NCBI Taxonomy" id="105984"/>
    <lineage>
        <taxon>Eukaryota</taxon>
        <taxon>Fungi</taxon>
        <taxon>Dikarya</taxon>
        <taxon>Basidiomycota</taxon>
        <taxon>Agaricomycotina</taxon>
        <taxon>Tremellomycetes</taxon>
        <taxon>Trichosporonales</taxon>
        <taxon>Trichosporonaceae</taxon>
        <taxon>Apiotrichum</taxon>
    </lineage>
</organism>
<proteinExistence type="predicted"/>
<protein>
    <submittedName>
        <fullName evidence="2">S14 cytosolic factor</fullName>
    </submittedName>
</protein>
<dbReference type="Pfam" id="PF03765">
    <property type="entry name" value="CRAL_TRIO_N"/>
    <property type="match status" value="1"/>
</dbReference>
<dbReference type="Gene3D" id="3.40.525.10">
    <property type="entry name" value="CRAL-TRIO lipid binding domain"/>
    <property type="match status" value="1"/>
</dbReference>
<dbReference type="STRING" id="105984.A0A427XH12"/>
<dbReference type="PROSITE" id="PS50191">
    <property type="entry name" value="CRAL_TRIO"/>
    <property type="match status" value="1"/>
</dbReference>
<dbReference type="SMART" id="SM01100">
    <property type="entry name" value="CRAL_TRIO_N"/>
    <property type="match status" value="1"/>
</dbReference>
<dbReference type="Gene3D" id="1.10.8.20">
    <property type="entry name" value="N-terminal domain of phosphatidylinositol transfer protein sec14p"/>
    <property type="match status" value="1"/>
</dbReference>
<dbReference type="OrthoDB" id="1434354at2759"/>
<dbReference type="SUPFAM" id="SSF52087">
    <property type="entry name" value="CRAL/TRIO domain"/>
    <property type="match status" value="1"/>
</dbReference>
<evidence type="ECO:0000313" key="2">
    <source>
        <dbReference type="EMBL" id="RSH78179.1"/>
    </source>
</evidence>
<dbReference type="AlphaFoldDB" id="A0A427XH12"/>
<evidence type="ECO:0000259" key="1">
    <source>
        <dbReference type="PROSITE" id="PS50191"/>
    </source>
</evidence>
<sequence>MAAAAPPRDFLSGHPGHLLHRANHRLLRRCLVQLALPSVPPVCAYDFDTDEAQTAALAQFREELTAAGLIPADLAAAKETVGYDRFDDTTLLRFLRARKFDLPKATLMWEANEKWRKEFGTDEIAKNGFDYAEAAGVDKYYPQFYHKIDREGRPVYIEQLGKLDITALYKLTTQERQLKHLVDGYEKFLSQRLPACSEQTGTLVETSCTILDLYNAGISTFYKVKDYVSAASTIGQNYYPETMGHMFIINAPYLFATVWSLIKPWLDEATQKKIHILGKNYKEELTKYIPAENLPKNLGGTCQCVGGCSLSNAGPWHVVAQAPEGDATPTTA</sequence>
<accession>A0A427XH12</accession>
<dbReference type="GeneID" id="39587181"/>
<dbReference type="EMBL" id="RSCE01000013">
    <property type="protein sequence ID" value="RSH78179.1"/>
    <property type="molecule type" value="Genomic_DNA"/>
</dbReference>
<dbReference type="InterPro" id="IPR001251">
    <property type="entry name" value="CRAL-TRIO_dom"/>
</dbReference>
<evidence type="ECO:0000313" key="3">
    <source>
        <dbReference type="Proteomes" id="UP000279236"/>
    </source>
</evidence>
<comment type="caution">
    <text evidence="2">The sequence shown here is derived from an EMBL/GenBank/DDBJ whole genome shotgun (WGS) entry which is preliminary data.</text>
</comment>
<dbReference type="PRINTS" id="PR00180">
    <property type="entry name" value="CRETINALDHBP"/>
</dbReference>
<dbReference type="PANTHER" id="PTHR45657:SF1">
    <property type="entry name" value="CRAL-TRIO DOMAIN-CONTAINING PROTEIN YKL091C-RELATED"/>
    <property type="match status" value="1"/>
</dbReference>
<feature type="domain" description="CRAL-TRIO" evidence="1">
    <location>
        <begin position="133"/>
        <end position="306"/>
    </location>
</feature>